<proteinExistence type="predicted"/>
<dbReference type="AlphaFoldDB" id="A0A1I0N5L1"/>
<dbReference type="NCBIfam" id="NF033644">
    <property type="entry name" value="antiterm_UpxY"/>
    <property type="match status" value="1"/>
</dbReference>
<keyword evidence="6" id="KW-1185">Reference proteome</keyword>
<reference evidence="6" key="1">
    <citation type="submission" date="2016-10" db="EMBL/GenBank/DDBJ databases">
        <authorList>
            <person name="Varghese N."/>
            <person name="Submissions S."/>
        </authorList>
    </citation>
    <scope>NUCLEOTIDE SEQUENCE [LARGE SCALE GENOMIC DNA]</scope>
    <source>
        <strain evidence="6">CGMCC 1.12402</strain>
    </source>
</reference>
<keyword evidence="3" id="KW-0804">Transcription</keyword>
<accession>A0A1I0N5L1</accession>
<evidence type="ECO:0000313" key="6">
    <source>
        <dbReference type="Proteomes" id="UP000199437"/>
    </source>
</evidence>
<dbReference type="PANTHER" id="PTHR30265">
    <property type="entry name" value="RHO-INTERACTING TRANSCRIPTION TERMINATION FACTOR NUSG"/>
    <property type="match status" value="1"/>
</dbReference>
<feature type="domain" description="NusG-like N-terminal" evidence="4">
    <location>
        <begin position="7"/>
        <end position="99"/>
    </location>
</feature>
<dbReference type="OrthoDB" id="9796143at2"/>
<protein>
    <submittedName>
        <fullName evidence="5">Transcription antitermination factor NusG</fullName>
    </submittedName>
</protein>
<evidence type="ECO:0000313" key="5">
    <source>
        <dbReference type="EMBL" id="SEV96370.1"/>
    </source>
</evidence>
<dbReference type="Proteomes" id="UP000199437">
    <property type="component" value="Unassembled WGS sequence"/>
</dbReference>
<dbReference type="Gene3D" id="3.30.70.940">
    <property type="entry name" value="NusG, N-terminal domain"/>
    <property type="match status" value="1"/>
</dbReference>
<organism evidence="5 6">
    <name type="scientific">Roseivirga pacifica</name>
    <dbReference type="NCBI Taxonomy" id="1267423"/>
    <lineage>
        <taxon>Bacteria</taxon>
        <taxon>Pseudomonadati</taxon>
        <taxon>Bacteroidota</taxon>
        <taxon>Cytophagia</taxon>
        <taxon>Cytophagales</taxon>
        <taxon>Roseivirgaceae</taxon>
        <taxon>Roseivirga</taxon>
    </lineage>
</organism>
<dbReference type="GO" id="GO:0031564">
    <property type="term" value="P:transcription antitermination"/>
    <property type="evidence" value="ECO:0007669"/>
    <property type="project" value="UniProtKB-KW"/>
</dbReference>
<dbReference type="InterPro" id="IPR006645">
    <property type="entry name" value="NGN-like_dom"/>
</dbReference>
<keyword evidence="2" id="KW-0805">Transcription regulation</keyword>
<dbReference type="InterPro" id="IPR043425">
    <property type="entry name" value="NusG-like"/>
</dbReference>
<dbReference type="STRING" id="1267423.SAMN05216290_0946"/>
<dbReference type="PANTHER" id="PTHR30265:SF4">
    <property type="entry name" value="KOW MOTIF FAMILY PROTEIN, EXPRESSED"/>
    <property type="match status" value="1"/>
</dbReference>
<dbReference type="Pfam" id="PF02357">
    <property type="entry name" value="NusG"/>
    <property type="match status" value="1"/>
</dbReference>
<sequence length="168" mass="19179">MSKAQSKYWTAFYTKPRNEKKVSERLSDLGYEIFCPVRTVLKQWSDRKKKVKEPLFTSYIFARVDEVLRQEILKDQGIVSSVFWLGKPVVVRDSEIRAIDDFLSENPEADAVSRIFHEGEKLQITDGPLRGETGELLKIKGTKLILTIESLGFSLVAEVAKSRVQLVS</sequence>
<dbReference type="InterPro" id="IPR036735">
    <property type="entry name" value="NGN_dom_sf"/>
</dbReference>
<evidence type="ECO:0000256" key="1">
    <source>
        <dbReference type="ARBA" id="ARBA00022814"/>
    </source>
</evidence>
<evidence type="ECO:0000259" key="4">
    <source>
        <dbReference type="Pfam" id="PF02357"/>
    </source>
</evidence>
<evidence type="ECO:0000256" key="2">
    <source>
        <dbReference type="ARBA" id="ARBA00023015"/>
    </source>
</evidence>
<dbReference type="GO" id="GO:0006354">
    <property type="term" value="P:DNA-templated transcription elongation"/>
    <property type="evidence" value="ECO:0007669"/>
    <property type="project" value="InterPro"/>
</dbReference>
<dbReference type="SUPFAM" id="SSF82679">
    <property type="entry name" value="N-utilization substance G protein NusG, N-terminal domain"/>
    <property type="match status" value="1"/>
</dbReference>
<dbReference type="CDD" id="cd09895">
    <property type="entry name" value="NGN_SP_UpxY"/>
    <property type="match status" value="1"/>
</dbReference>
<gene>
    <name evidence="5" type="ORF">SAMN05216290_0946</name>
</gene>
<dbReference type="EMBL" id="FOIR01000001">
    <property type="protein sequence ID" value="SEV96370.1"/>
    <property type="molecule type" value="Genomic_DNA"/>
</dbReference>
<dbReference type="RefSeq" id="WP_090257331.1">
    <property type="nucleotide sequence ID" value="NZ_FOIR01000001.1"/>
</dbReference>
<evidence type="ECO:0000256" key="3">
    <source>
        <dbReference type="ARBA" id="ARBA00023163"/>
    </source>
</evidence>
<name>A0A1I0N5L1_9BACT</name>
<dbReference type="GeneID" id="99985684"/>
<keyword evidence="1" id="KW-0889">Transcription antitermination</keyword>